<dbReference type="SUPFAM" id="SSF49344">
    <property type="entry name" value="CBD9-like"/>
    <property type="match status" value="1"/>
</dbReference>
<evidence type="ECO:0000313" key="3">
    <source>
        <dbReference type="Proteomes" id="UP000052020"/>
    </source>
</evidence>
<comment type="caution">
    <text evidence="2">The sequence shown here is derived from an EMBL/GenBank/DDBJ whole genome shotgun (WGS) entry which is preliminary data.</text>
</comment>
<dbReference type="AlphaFoldDB" id="A0A0S7XN60"/>
<evidence type="ECO:0000256" key="1">
    <source>
        <dbReference type="SAM" id="SignalP"/>
    </source>
</evidence>
<feature type="chain" id="PRO_5006640153" evidence="1">
    <location>
        <begin position="21"/>
        <end position="75"/>
    </location>
</feature>
<gene>
    <name evidence="2" type="ORF">AMK68_02785</name>
</gene>
<name>A0A0S7XN60_9BACT</name>
<accession>A0A0S7XN60</accession>
<feature type="signal peptide" evidence="1">
    <location>
        <begin position="1"/>
        <end position="20"/>
    </location>
</feature>
<sequence>MKMAASVLLLLCAGATFADAADVPVYRAVKLDGAITVDGRLDEPIWRQAEVSRPFVLCESGEEYDPRSRQRSWAS</sequence>
<dbReference type="EMBL" id="LIZY01000053">
    <property type="protein sequence ID" value="KPJ63938.1"/>
    <property type="molecule type" value="Genomic_DNA"/>
</dbReference>
<reference evidence="2 3" key="1">
    <citation type="journal article" date="2015" name="Microbiome">
        <title>Genomic resolution of linkages in carbon, nitrogen, and sulfur cycling among widespread estuary sediment bacteria.</title>
        <authorList>
            <person name="Baker B.J."/>
            <person name="Lazar C.S."/>
            <person name="Teske A.P."/>
            <person name="Dick G.J."/>
        </authorList>
    </citation>
    <scope>NUCLEOTIDE SEQUENCE [LARGE SCALE GENOMIC DNA]</scope>
    <source>
        <strain evidence="2">DG_56</strain>
    </source>
</reference>
<proteinExistence type="predicted"/>
<organism evidence="2 3">
    <name type="scientific">candidate division KD3-62 bacterium DG_56</name>
    <dbReference type="NCBI Taxonomy" id="1704032"/>
    <lineage>
        <taxon>Bacteria</taxon>
        <taxon>candidate division KD3-62</taxon>
    </lineage>
</organism>
<dbReference type="Proteomes" id="UP000052020">
    <property type="component" value="Unassembled WGS sequence"/>
</dbReference>
<evidence type="ECO:0000313" key="2">
    <source>
        <dbReference type="EMBL" id="KPJ63938.1"/>
    </source>
</evidence>
<protein>
    <submittedName>
        <fullName evidence="2">Uncharacterized protein</fullName>
    </submittedName>
</protein>
<keyword evidence="1" id="KW-0732">Signal</keyword>